<accession>A0A9P4TJJ4</accession>
<gene>
    <name evidence="2" type="ORF">E8E13_008193</name>
</gene>
<evidence type="ECO:0000256" key="1">
    <source>
        <dbReference type="SAM" id="MobiDB-lite"/>
    </source>
</evidence>
<dbReference type="Proteomes" id="UP000801428">
    <property type="component" value="Unassembled WGS sequence"/>
</dbReference>
<organism evidence="2 3">
    <name type="scientific">Curvularia kusanoi</name>
    <name type="common">Cochliobolus kusanoi</name>
    <dbReference type="NCBI Taxonomy" id="90978"/>
    <lineage>
        <taxon>Eukaryota</taxon>
        <taxon>Fungi</taxon>
        <taxon>Dikarya</taxon>
        <taxon>Ascomycota</taxon>
        <taxon>Pezizomycotina</taxon>
        <taxon>Dothideomycetes</taxon>
        <taxon>Pleosporomycetidae</taxon>
        <taxon>Pleosporales</taxon>
        <taxon>Pleosporineae</taxon>
        <taxon>Pleosporaceae</taxon>
        <taxon>Curvularia</taxon>
    </lineage>
</organism>
<evidence type="ECO:0000313" key="2">
    <source>
        <dbReference type="EMBL" id="KAF3005823.1"/>
    </source>
</evidence>
<sequence length="286" mass="31467">MSNYQYSSGHPKATHYLNSLRKNVPPVVTAGPGYDRRDSSSSDPPSSGSSASFYGYAGYSAVPGASSSSQDRRIRMASVSQQPQGSAFGHHVATRADLTSADTSSIGPQASNMALGYHRRRGSTLTGVPESVSVQEMALRQAQRDINSHSSEQPPNPFDKEYDQLWATFYQFGKEYGIQRRPTPAAASLHNFAWPVLINPYSQSLEHPNGTLDPSWSRKMIEIALNCMQELIRVTCRRKNGWEKTVADIPLPAQEALAAFPDLAERYTQLKRDAREARGGGRPQGY</sequence>
<dbReference type="OrthoDB" id="3795337at2759"/>
<dbReference type="AlphaFoldDB" id="A0A9P4TJJ4"/>
<proteinExistence type="predicted"/>
<reference evidence="2" key="1">
    <citation type="submission" date="2019-04" db="EMBL/GenBank/DDBJ databases">
        <title>Sequencing of skin fungus with MAO and IRED activity.</title>
        <authorList>
            <person name="Marsaioli A.J."/>
            <person name="Bonatto J.M.C."/>
            <person name="Reis Junior O."/>
        </authorList>
    </citation>
    <scope>NUCLEOTIDE SEQUENCE</scope>
    <source>
        <strain evidence="2">30M1</strain>
    </source>
</reference>
<name>A0A9P4TJJ4_CURKU</name>
<evidence type="ECO:0000313" key="3">
    <source>
        <dbReference type="Proteomes" id="UP000801428"/>
    </source>
</evidence>
<keyword evidence="3" id="KW-1185">Reference proteome</keyword>
<dbReference type="EMBL" id="SWKU01000006">
    <property type="protein sequence ID" value="KAF3005823.1"/>
    <property type="molecule type" value="Genomic_DNA"/>
</dbReference>
<feature type="region of interest" description="Disordered" evidence="1">
    <location>
        <begin position="1"/>
        <end position="49"/>
    </location>
</feature>
<comment type="caution">
    <text evidence="2">The sequence shown here is derived from an EMBL/GenBank/DDBJ whole genome shotgun (WGS) entry which is preliminary data.</text>
</comment>
<feature type="region of interest" description="Disordered" evidence="1">
    <location>
        <begin position="64"/>
        <end position="89"/>
    </location>
</feature>
<protein>
    <submittedName>
        <fullName evidence="2">Uncharacterized protein</fullName>
    </submittedName>
</protein>